<dbReference type="KEGG" id="pbas:SMSP2_01689"/>
<feature type="domain" description="Glycosyl transferase family 1" evidence="1">
    <location>
        <begin position="163"/>
        <end position="310"/>
    </location>
</feature>
<dbReference type="EC" id="2.4.1.57" evidence="3"/>
<sequence length="350" mass="38765">MRIAQVMLGRGFGGAERSFVDTSLALAARGHDILAICHKGFIKKELLLGIPNITLRTVNALGEWDFITPLVIRKMLKEFKAEVVHTQLKRAAWHAGRAAVGLNIPVVSKLHNYVKLSRYRYVDVLIATTQDQREYALSNGWPINSVTVVPNFSRLLPVKIVSDKFSKPINFISYGRYVEEKGFHILLKAFRNVIDARVDARLTVGGSGADLRRLRDLSGQLKLDDKVRLGVWIDDVCSALDEADIFVLPSLSESFGIVVLEAMSRGIPLISTLTRGPSQILTEDDAYLVETGSVEQLSKAMIEAATNPEAALSKAGKALELYRNKYYEKAVIPQLEAIYQDLKAGTDIAK</sequence>
<protein>
    <submittedName>
        <fullName evidence="3">GDP-mannose-dependent alpha-(1-6)-phosphatidylinositol monomannoside mannosyltransferase</fullName>
        <ecNumber evidence="3">2.4.1.57</ecNumber>
    </submittedName>
</protein>
<dbReference type="PANTHER" id="PTHR12526">
    <property type="entry name" value="GLYCOSYLTRANSFERASE"/>
    <property type="match status" value="1"/>
</dbReference>
<evidence type="ECO:0000313" key="4">
    <source>
        <dbReference type="Proteomes" id="UP000188181"/>
    </source>
</evidence>
<dbReference type="SUPFAM" id="SSF53756">
    <property type="entry name" value="UDP-Glycosyltransferase/glycogen phosphorylase"/>
    <property type="match status" value="1"/>
</dbReference>
<dbReference type="PANTHER" id="PTHR12526:SF630">
    <property type="entry name" value="GLYCOSYLTRANSFERASE"/>
    <property type="match status" value="1"/>
</dbReference>
<dbReference type="CDD" id="cd03811">
    <property type="entry name" value="GT4_GT28_WabH-like"/>
    <property type="match status" value="1"/>
</dbReference>
<proteinExistence type="predicted"/>
<accession>A0A1Q2MFI8</accession>
<evidence type="ECO:0000259" key="1">
    <source>
        <dbReference type="Pfam" id="PF00534"/>
    </source>
</evidence>
<keyword evidence="3" id="KW-0808">Transferase</keyword>
<name>A0A1Q2MFI8_9BACT</name>
<dbReference type="EMBL" id="CP019646">
    <property type="protein sequence ID" value="AQQ71318.1"/>
    <property type="molecule type" value="Genomic_DNA"/>
</dbReference>
<dbReference type="GO" id="GO:0016757">
    <property type="term" value="F:glycosyltransferase activity"/>
    <property type="evidence" value="ECO:0007669"/>
    <property type="project" value="UniProtKB-KW"/>
</dbReference>
<dbReference type="AlphaFoldDB" id="A0A1Q2MFI8"/>
<dbReference type="Pfam" id="PF13439">
    <property type="entry name" value="Glyco_transf_4"/>
    <property type="match status" value="1"/>
</dbReference>
<dbReference type="OrthoDB" id="232381at2"/>
<dbReference type="InterPro" id="IPR001296">
    <property type="entry name" value="Glyco_trans_1"/>
</dbReference>
<dbReference type="Gene3D" id="3.40.50.2000">
    <property type="entry name" value="Glycogen Phosphorylase B"/>
    <property type="match status" value="2"/>
</dbReference>
<evidence type="ECO:0000313" key="3">
    <source>
        <dbReference type="EMBL" id="AQQ71318.1"/>
    </source>
</evidence>
<dbReference type="InterPro" id="IPR028098">
    <property type="entry name" value="Glyco_trans_4-like_N"/>
</dbReference>
<dbReference type="RefSeq" id="WP_146683505.1">
    <property type="nucleotide sequence ID" value="NZ_CP019646.1"/>
</dbReference>
<evidence type="ECO:0000259" key="2">
    <source>
        <dbReference type="Pfam" id="PF13439"/>
    </source>
</evidence>
<gene>
    <name evidence="3" type="primary">pimB_1</name>
    <name evidence="3" type="ORF">SMSP2_01689</name>
</gene>
<organism evidence="3 4">
    <name type="scientific">Limihaloglobus sulfuriphilus</name>
    <dbReference type="NCBI Taxonomy" id="1851148"/>
    <lineage>
        <taxon>Bacteria</taxon>
        <taxon>Pseudomonadati</taxon>
        <taxon>Planctomycetota</taxon>
        <taxon>Phycisphaerae</taxon>
        <taxon>Sedimentisphaerales</taxon>
        <taxon>Sedimentisphaeraceae</taxon>
        <taxon>Limihaloglobus</taxon>
    </lineage>
</organism>
<dbReference type="STRING" id="1851148.SMSP2_01689"/>
<keyword evidence="3" id="KW-0328">Glycosyltransferase</keyword>
<reference evidence="4" key="1">
    <citation type="submission" date="2017-02" db="EMBL/GenBank/DDBJ databases">
        <title>Comparative genomics and description of representatives of a novel lineage of planctomycetes thriving in anoxic sediments.</title>
        <authorList>
            <person name="Spring S."/>
            <person name="Bunk B."/>
            <person name="Sproer C."/>
        </authorList>
    </citation>
    <scope>NUCLEOTIDE SEQUENCE [LARGE SCALE GENOMIC DNA]</scope>
    <source>
        <strain evidence="4">SM-Chi-D1</strain>
    </source>
</reference>
<dbReference type="Proteomes" id="UP000188181">
    <property type="component" value="Chromosome"/>
</dbReference>
<feature type="domain" description="Glycosyltransferase subfamily 4-like N-terminal" evidence="2">
    <location>
        <begin position="12"/>
        <end position="151"/>
    </location>
</feature>
<dbReference type="Pfam" id="PF00534">
    <property type="entry name" value="Glycos_transf_1"/>
    <property type="match status" value="1"/>
</dbReference>
<keyword evidence="4" id="KW-1185">Reference proteome</keyword>